<sequence length="232" mass="26053">ILVIREGDDYSCEADAQLPYKLVRNLGHSHSANVEMVEDVNTGTVFARKVFPIYGSCSERKHIFDNEIKIIQRLAPHHHVIRVFATYVAKREVGLILYPVADGGDLGTFLQDFKEAKAAQLVQPEKTKVLESSFGCLASGLAFMHRQKIQHKDIKPQNILIHKGSIIYADFGYSLDHSAIGRSTTTGMPQAFTRKYCALEVSNYSPRNSKSDIFSLGCVFLEILFVLYKELV</sequence>
<name>A0ACB6R370_9PLEO</name>
<evidence type="ECO:0000313" key="2">
    <source>
        <dbReference type="Proteomes" id="UP000799755"/>
    </source>
</evidence>
<keyword evidence="2" id="KW-1185">Reference proteome</keyword>
<dbReference type="EMBL" id="MU003499">
    <property type="protein sequence ID" value="KAF2473709.1"/>
    <property type="molecule type" value="Genomic_DNA"/>
</dbReference>
<proteinExistence type="predicted"/>
<reference evidence="1" key="1">
    <citation type="journal article" date="2020" name="Stud. Mycol.">
        <title>101 Dothideomycetes genomes: a test case for predicting lifestyles and emergence of pathogens.</title>
        <authorList>
            <person name="Haridas S."/>
            <person name="Albert R."/>
            <person name="Binder M."/>
            <person name="Bloem J."/>
            <person name="Labutti K."/>
            <person name="Salamov A."/>
            <person name="Andreopoulos B."/>
            <person name="Baker S."/>
            <person name="Barry K."/>
            <person name="Bills G."/>
            <person name="Bluhm B."/>
            <person name="Cannon C."/>
            <person name="Castanera R."/>
            <person name="Culley D."/>
            <person name="Daum C."/>
            <person name="Ezra D."/>
            <person name="Gonzalez J."/>
            <person name="Henrissat B."/>
            <person name="Kuo A."/>
            <person name="Liang C."/>
            <person name="Lipzen A."/>
            <person name="Lutzoni F."/>
            <person name="Magnuson J."/>
            <person name="Mondo S."/>
            <person name="Nolan M."/>
            <person name="Ohm R."/>
            <person name="Pangilinan J."/>
            <person name="Park H.-J."/>
            <person name="Ramirez L."/>
            <person name="Alfaro M."/>
            <person name="Sun H."/>
            <person name="Tritt A."/>
            <person name="Yoshinaga Y."/>
            <person name="Zwiers L.-H."/>
            <person name="Turgeon B."/>
            <person name="Goodwin S."/>
            <person name="Spatafora J."/>
            <person name="Crous P."/>
            <person name="Grigoriev I."/>
        </authorList>
    </citation>
    <scope>NUCLEOTIDE SEQUENCE</scope>
    <source>
        <strain evidence="1">ATCC 200398</strain>
    </source>
</reference>
<evidence type="ECO:0000313" key="1">
    <source>
        <dbReference type="EMBL" id="KAF2473709.1"/>
    </source>
</evidence>
<organism evidence="1 2">
    <name type="scientific">Lindgomyces ingoldianus</name>
    <dbReference type="NCBI Taxonomy" id="673940"/>
    <lineage>
        <taxon>Eukaryota</taxon>
        <taxon>Fungi</taxon>
        <taxon>Dikarya</taxon>
        <taxon>Ascomycota</taxon>
        <taxon>Pezizomycotina</taxon>
        <taxon>Dothideomycetes</taxon>
        <taxon>Pleosporomycetidae</taxon>
        <taxon>Pleosporales</taxon>
        <taxon>Lindgomycetaceae</taxon>
        <taxon>Lindgomyces</taxon>
    </lineage>
</organism>
<feature type="non-terminal residue" evidence="1">
    <location>
        <position position="1"/>
    </location>
</feature>
<accession>A0ACB6R370</accession>
<feature type="non-terminal residue" evidence="1">
    <location>
        <position position="232"/>
    </location>
</feature>
<gene>
    <name evidence="1" type="ORF">BDR25DRAFT_163370</name>
</gene>
<dbReference type="Proteomes" id="UP000799755">
    <property type="component" value="Unassembled WGS sequence"/>
</dbReference>
<protein>
    <submittedName>
        <fullName evidence="1">Kinase-like protein</fullName>
    </submittedName>
</protein>
<comment type="caution">
    <text evidence="1">The sequence shown here is derived from an EMBL/GenBank/DDBJ whole genome shotgun (WGS) entry which is preliminary data.</text>
</comment>